<keyword evidence="3 6" id="KW-0479">Metal-binding</keyword>
<keyword evidence="9" id="KW-1185">Reference proteome</keyword>
<keyword evidence="2 6" id="KW-0349">Heme</keyword>
<dbReference type="AlphaFoldDB" id="A0A4D7CBR7"/>
<evidence type="ECO:0000313" key="9">
    <source>
        <dbReference type="Proteomes" id="UP000298714"/>
    </source>
</evidence>
<protein>
    <submittedName>
        <fullName evidence="8">C-type cytochrome</fullName>
    </submittedName>
</protein>
<dbReference type="KEGG" id="hgn:E6W36_12840"/>
<feature type="domain" description="Cytochrome c" evidence="7">
    <location>
        <begin position="15"/>
        <end position="112"/>
    </location>
</feature>
<name>A0A4D7CBR7_9SPHN</name>
<evidence type="ECO:0000313" key="8">
    <source>
        <dbReference type="EMBL" id="QCI80076.1"/>
    </source>
</evidence>
<evidence type="ECO:0000256" key="2">
    <source>
        <dbReference type="ARBA" id="ARBA00022617"/>
    </source>
</evidence>
<evidence type="ECO:0000259" key="7">
    <source>
        <dbReference type="PROSITE" id="PS51007"/>
    </source>
</evidence>
<dbReference type="SUPFAM" id="SSF46626">
    <property type="entry name" value="Cytochrome c"/>
    <property type="match status" value="1"/>
</dbReference>
<dbReference type="PROSITE" id="PS51007">
    <property type="entry name" value="CYTC"/>
    <property type="match status" value="1"/>
</dbReference>
<organism evidence="8 9">
    <name type="scientific">Hankyongella ginsenosidimutans</name>
    <dbReference type="NCBI Taxonomy" id="1763828"/>
    <lineage>
        <taxon>Bacteria</taxon>
        <taxon>Pseudomonadati</taxon>
        <taxon>Pseudomonadota</taxon>
        <taxon>Alphaproteobacteria</taxon>
        <taxon>Sphingomonadales</taxon>
        <taxon>Sphingomonadaceae</taxon>
        <taxon>Hankyongella</taxon>
    </lineage>
</organism>
<dbReference type="Gene3D" id="1.10.760.10">
    <property type="entry name" value="Cytochrome c-like domain"/>
    <property type="match status" value="1"/>
</dbReference>
<dbReference type="GO" id="GO:0046872">
    <property type="term" value="F:metal ion binding"/>
    <property type="evidence" value="ECO:0007669"/>
    <property type="project" value="UniProtKB-KW"/>
</dbReference>
<gene>
    <name evidence="8" type="ORF">E6W36_12840</name>
</gene>
<dbReference type="GO" id="GO:0020037">
    <property type="term" value="F:heme binding"/>
    <property type="evidence" value="ECO:0007669"/>
    <property type="project" value="InterPro"/>
</dbReference>
<evidence type="ECO:0000256" key="5">
    <source>
        <dbReference type="ARBA" id="ARBA00023004"/>
    </source>
</evidence>
<dbReference type="InterPro" id="IPR009056">
    <property type="entry name" value="Cyt_c-like_dom"/>
</dbReference>
<keyword evidence="1" id="KW-0813">Transport</keyword>
<keyword evidence="4" id="KW-0249">Electron transport</keyword>
<dbReference type="PRINTS" id="PR00604">
    <property type="entry name" value="CYTCHRMECIAB"/>
</dbReference>
<dbReference type="Proteomes" id="UP000298714">
    <property type="component" value="Chromosome"/>
</dbReference>
<dbReference type="EMBL" id="CP039704">
    <property type="protein sequence ID" value="QCI80076.1"/>
    <property type="molecule type" value="Genomic_DNA"/>
</dbReference>
<proteinExistence type="predicted"/>
<dbReference type="InterPro" id="IPR002327">
    <property type="entry name" value="Cyt_c_1A/1B"/>
</dbReference>
<dbReference type="RefSeq" id="WP_222874500.1">
    <property type="nucleotide sequence ID" value="NZ_CP039704.1"/>
</dbReference>
<evidence type="ECO:0000256" key="6">
    <source>
        <dbReference type="PROSITE-ProRule" id="PRU00433"/>
    </source>
</evidence>
<sequence length="120" mass="12953">MLLSAVFYSVDAHAQDSQRGERLYEARCGGCHSLDKNRVGPMHRGVVGRKVATVAGYRYSKALAAKNFIWDEALLDAWLTAPAKLAPGTAMGFRVADATDRKDIIAYLAANSPAKPSASR</sequence>
<dbReference type="GO" id="GO:0009055">
    <property type="term" value="F:electron transfer activity"/>
    <property type="evidence" value="ECO:0007669"/>
    <property type="project" value="InterPro"/>
</dbReference>
<reference evidence="9" key="1">
    <citation type="submission" date="2019-04" db="EMBL/GenBank/DDBJ databases">
        <title>Complete genome sequence of Sphingomonas sp. W1-2-3.</title>
        <authorList>
            <person name="Im W.T."/>
        </authorList>
    </citation>
    <scope>NUCLEOTIDE SEQUENCE [LARGE SCALE GENOMIC DNA]</scope>
    <source>
        <strain evidence="9">W1-2-3</strain>
    </source>
</reference>
<keyword evidence="5 6" id="KW-0408">Iron</keyword>
<dbReference type="Pfam" id="PF00034">
    <property type="entry name" value="Cytochrom_C"/>
    <property type="match status" value="1"/>
</dbReference>
<accession>A0A4D7CBR7</accession>
<evidence type="ECO:0000256" key="1">
    <source>
        <dbReference type="ARBA" id="ARBA00022448"/>
    </source>
</evidence>
<dbReference type="InterPro" id="IPR036909">
    <property type="entry name" value="Cyt_c-like_dom_sf"/>
</dbReference>
<evidence type="ECO:0000256" key="3">
    <source>
        <dbReference type="ARBA" id="ARBA00022723"/>
    </source>
</evidence>
<evidence type="ECO:0000256" key="4">
    <source>
        <dbReference type="ARBA" id="ARBA00022982"/>
    </source>
</evidence>
<dbReference type="PANTHER" id="PTHR11961">
    <property type="entry name" value="CYTOCHROME C"/>
    <property type="match status" value="1"/>
</dbReference>